<name>A0A1E7Z673_9ALTE</name>
<feature type="signal peptide" evidence="1">
    <location>
        <begin position="1"/>
        <end position="24"/>
    </location>
</feature>
<dbReference type="STRING" id="1656094.BFC18_20020"/>
<dbReference type="Proteomes" id="UP000175691">
    <property type="component" value="Unassembled WGS sequence"/>
</dbReference>
<proteinExistence type="predicted"/>
<dbReference type="AlphaFoldDB" id="A0A1E7Z673"/>
<protein>
    <submittedName>
        <fullName evidence="2">Uncharacterized protein</fullName>
    </submittedName>
</protein>
<keyword evidence="3" id="KW-1185">Reference proteome</keyword>
<dbReference type="RefSeq" id="WP_070127165.1">
    <property type="nucleotide sequence ID" value="NZ_MDHN01000041.1"/>
</dbReference>
<dbReference type="EMBL" id="MDHN01000041">
    <property type="protein sequence ID" value="OFC69028.1"/>
    <property type="molecule type" value="Genomic_DNA"/>
</dbReference>
<dbReference type="PROSITE" id="PS51257">
    <property type="entry name" value="PROKAR_LIPOPROTEIN"/>
    <property type="match status" value="1"/>
</dbReference>
<accession>A0A1E7Z673</accession>
<evidence type="ECO:0000256" key="1">
    <source>
        <dbReference type="SAM" id="SignalP"/>
    </source>
</evidence>
<sequence length="117" mass="12165">MFSIRGLSTGLVGLTLLLSGCASAPEPVNANIPLVSTKSIELVSAEVVSVPQGQIASGSQVQINGSLYLVGNSYLSASGMSCRTLKAMAMTAAPRSMCQRDGQWQVLSPLITHTNVQ</sequence>
<comment type="caution">
    <text evidence="2">The sequence shown here is derived from an EMBL/GenBank/DDBJ whole genome shotgun (WGS) entry which is preliminary data.</text>
</comment>
<gene>
    <name evidence="2" type="ORF">BFC18_20020</name>
</gene>
<reference evidence="2 3" key="1">
    <citation type="submission" date="2016-08" db="EMBL/GenBank/DDBJ databases">
        <authorList>
            <person name="Seilhamer J.J."/>
        </authorList>
    </citation>
    <scope>NUCLEOTIDE SEQUENCE [LARGE SCALE GENOMIC DNA]</scope>
    <source>
        <strain evidence="2 3">KCTC 42603</strain>
    </source>
</reference>
<evidence type="ECO:0000313" key="3">
    <source>
        <dbReference type="Proteomes" id="UP000175691"/>
    </source>
</evidence>
<organism evidence="2 3">
    <name type="scientific">Alteromonas confluentis</name>
    <dbReference type="NCBI Taxonomy" id="1656094"/>
    <lineage>
        <taxon>Bacteria</taxon>
        <taxon>Pseudomonadati</taxon>
        <taxon>Pseudomonadota</taxon>
        <taxon>Gammaproteobacteria</taxon>
        <taxon>Alteromonadales</taxon>
        <taxon>Alteromonadaceae</taxon>
        <taxon>Alteromonas/Salinimonas group</taxon>
        <taxon>Alteromonas</taxon>
    </lineage>
</organism>
<evidence type="ECO:0000313" key="2">
    <source>
        <dbReference type="EMBL" id="OFC69028.1"/>
    </source>
</evidence>
<feature type="chain" id="PRO_5009209384" evidence="1">
    <location>
        <begin position="25"/>
        <end position="117"/>
    </location>
</feature>
<keyword evidence="1" id="KW-0732">Signal</keyword>
<dbReference type="OrthoDB" id="6334854at2"/>